<accession>A0A4R7C8F6</accession>
<dbReference type="AlphaFoldDB" id="A0A4R7C8F6"/>
<evidence type="ECO:0000313" key="3">
    <source>
        <dbReference type="Proteomes" id="UP000295122"/>
    </source>
</evidence>
<comment type="caution">
    <text evidence="2">The sequence shown here is derived from an EMBL/GenBank/DDBJ whole genome shotgun (WGS) entry which is preliminary data.</text>
</comment>
<dbReference type="EMBL" id="SNZR01000011">
    <property type="protein sequence ID" value="TDR94651.1"/>
    <property type="molecule type" value="Genomic_DNA"/>
</dbReference>
<reference evidence="2 3" key="1">
    <citation type="submission" date="2019-03" db="EMBL/GenBank/DDBJ databases">
        <title>Genomic Encyclopedia of Type Strains, Phase IV (KMG-IV): sequencing the most valuable type-strain genomes for metagenomic binning, comparative biology and taxonomic classification.</title>
        <authorList>
            <person name="Goeker M."/>
        </authorList>
    </citation>
    <scope>NUCLEOTIDE SEQUENCE [LARGE SCALE GENOMIC DNA]</scope>
    <source>
        <strain evidence="2 3">DSM 25903</strain>
    </source>
</reference>
<dbReference type="Proteomes" id="UP000295122">
    <property type="component" value="Unassembled WGS sequence"/>
</dbReference>
<gene>
    <name evidence="2" type="ORF">EV668_1939</name>
</gene>
<feature type="chain" id="PRO_5020228324" evidence="1">
    <location>
        <begin position="24"/>
        <end position="90"/>
    </location>
</feature>
<protein>
    <submittedName>
        <fullName evidence="2">Uncharacterized protein</fullName>
    </submittedName>
</protein>
<dbReference type="OrthoDB" id="58420at119045"/>
<keyword evidence="1" id="KW-0732">Signal</keyword>
<proteinExistence type="predicted"/>
<name>A0A4R7C8F6_9HYPH</name>
<evidence type="ECO:0000256" key="1">
    <source>
        <dbReference type="SAM" id="SignalP"/>
    </source>
</evidence>
<feature type="signal peptide" evidence="1">
    <location>
        <begin position="1"/>
        <end position="23"/>
    </location>
</feature>
<evidence type="ECO:0000313" key="2">
    <source>
        <dbReference type="EMBL" id="TDR94651.1"/>
    </source>
</evidence>
<organism evidence="2 3">
    <name type="scientific">Enterovirga rhinocerotis</name>
    <dbReference type="NCBI Taxonomy" id="1339210"/>
    <lineage>
        <taxon>Bacteria</taxon>
        <taxon>Pseudomonadati</taxon>
        <taxon>Pseudomonadota</taxon>
        <taxon>Alphaproteobacteria</taxon>
        <taxon>Hyphomicrobiales</taxon>
        <taxon>Methylobacteriaceae</taxon>
        <taxon>Enterovirga</taxon>
    </lineage>
</organism>
<keyword evidence="3" id="KW-1185">Reference proteome</keyword>
<dbReference type="RefSeq" id="WP_133769522.1">
    <property type="nucleotide sequence ID" value="NZ_SNZR01000011.1"/>
</dbReference>
<sequence length="90" mass="9951">MKRFAIMLAAAAALGAATSGAMAAPAFPGAGAGDNPLVEKARTFCYDRHTGRFLHWGSCRRARPVYSSRPRVYCRNRYTGQFLHWGSCRR</sequence>